<protein>
    <submittedName>
        <fullName evidence="3">ATP-dependent zinc metalloprotease FtsH</fullName>
    </submittedName>
</protein>
<proteinExistence type="predicted"/>
<keyword evidence="3" id="KW-0378">Hydrolase</keyword>
<organism evidence="3 4">
    <name type="scientific">Haloferula sargassicola</name>
    <dbReference type="NCBI Taxonomy" id="490096"/>
    <lineage>
        <taxon>Bacteria</taxon>
        <taxon>Pseudomonadati</taxon>
        <taxon>Verrucomicrobiota</taxon>
        <taxon>Verrucomicrobiia</taxon>
        <taxon>Verrucomicrobiales</taxon>
        <taxon>Verrucomicrobiaceae</taxon>
        <taxon>Haloferula</taxon>
    </lineage>
</organism>
<dbReference type="Pfam" id="PF00004">
    <property type="entry name" value="AAA"/>
    <property type="match status" value="1"/>
</dbReference>
<feature type="region of interest" description="Disordered" evidence="1">
    <location>
        <begin position="233"/>
        <end position="281"/>
    </location>
</feature>
<dbReference type="InterPro" id="IPR050168">
    <property type="entry name" value="AAA_ATPase_domain"/>
</dbReference>
<evidence type="ECO:0000313" key="4">
    <source>
        <dbReference type="Proteomes" id="UP001476282"/>
    </source>
</evidence>
<dbReference type="PANTHER" id="PTHR23077">
    <property type="entry name" value="AAA-FAMILY ATPASE"/>
    <property type="match status" value="1"/>
</dbReference>
<evidence type="ECO:0000259" key="2">
    <source>
        <dbReference type="SMART" id="SM00382"/>
    </source>
</evidence>
<keyword evidence="3" id="KW-0482">Metalloprotease</keyword>
<dbReference type="PANTHER" id="PTHR23077:SF198">
    <property type="entry name" value="ATP-DEPENDENT ZINC METALLOPROTEASE FTSH"/>
    <property type="match status" value="1"/>
</dbReference>
<accession>A0ABP9UIW5</accession>
<evidence type="ECO:0000313" key="3">
    <source>
        <dbReference type="EMBL" id="GAA5481317.1"/>
    </source>
</evidence>
<comment type="caution">
    <text evidence="3">The sequence shown here is derived from an EMBL/GenBank/DDBJ whole genome shotgun (WGS) entry which is preliminary data.</text>
</comment>
<dbReference type="GO" id="GO:0008237">
    <property type="term" value="F:metallopeptidase activity"/>
    <property type="evidence" value="ECO:0007669"/>
    <property type="project" value="UniProtKB-KW"/>
</dbReference>
<dbReference type="CDD" id="cd19481">
    <property type="entry name" value="RecA-like_protease"/>
    <property type="match status" value="1"/>
</dbReference>
<dbReference type="Gene3D" id="3.40.50.300">
    <property type="entry name" value="P-loop containing nucleotide triphosphate hydrolases"/>
    <property type="match status" value="1"/>
</dbReference>
<evidence type="ECO:0000256" key="1">
    <source>
        <dbReference type="SAM" id="MobiDB-lite"/>
    </source>
</evidence>
<name>A0ABP9UIW5_9BACT</name>
<dbReference type="SMART" id="SM00382">
    <property type="entry name" value="AAA"/>
    <property type="match status" value="1"/>
</dbReference>
<dbReference type="Proteomes" id="UP001476282">
    <property type="component" value="Unassembled WGS sequence"/>
</dbReference>
<gene>
    <name evidence="3" type="primary">ftsH_1</name>
    <name evidence="3" type="ORF">Hsar01_00524</name>
</gene>
<feature type="compositionally biased region" description="Polar residues" evidence="1">
    <location>
        <begin position="254"/>
        <end position="274"/>
    </location>
</feature>
<sequence>MASAAQVKALLQSHGHGDEARFYAVALQVAAAEARAGHAKLAREIRDLVEQAKARKGERRAQANILPLSQPQGEAAELLEPVHSDLRVKHLVLTPTLRERVERIVAEQQNLNRLKEHNLRPRQRLLFTGPPGCGKTMTASALSSELKLPLFVIRLDTLISRYLGDSLSKLRVIFDTANETRAIYFFDEFDAIGYTRDAPGEVGEMRRLLNSFLLFIERLSSYSLIIAATNHGHQSRPPITATNHGHQSRPPITASGSTRRSTGDLTTWSNSSCPARTRSGR</sequence>
<keyword evidence="4" id="KW-1185">Reference proteome</keyword>
<dbReference type="EMBL" id="BAABRI010000002">
    <property type="protein sequence ID" value="GAA5481317.1"/>
    <property type="molecule type" value="Genomic_DNA"/>
</dbReference>
<dbReference type="SUPFAM" id="SSF52540">
    <property type="entry name" value="P-loop containing nucleoside triphosphate hydrolases"/>
    <property type="match status" value="1"/>
</dbReference>
<dbReference type="InterPro" id="IPR003593">
    <property type="entry name" value="AAA+_ATPase"/>
</dbReference>
<dbReference type="InterPro" id="IPR003959">
    <property type="entry name" value="ATPase_AAA_core"/>
</dbReference>
<dbReference type="InterPro" id="IPR027417">
    <property type="entry name" value="P-loop_NTPase"/>
</dbReference>
<reference evidence="3 4" key="1">
    <citation type="submission" date="2024-02" db="EMBL/GenBank/DDBJ databases">
        <title>Haloferula sargassicola NBRC 104335.</title>
        <authorList>
            <person name="Ichikawa N."/>
            <person name="Katano-Makiyama Y."/>
            <person name="Hidaka K."/>
        </authorList>
    </citation>
    <scope>NUCLEOTIDE SEQUENCE [LARGE SCALE GENOMIC DNA]</scope>
    <source>
        <strain evidence="3 4">NBRC 104335</strain>
    </source>
</reference>
<feature type="domain" description="AAA+ ATPase" evidence="2">
    <location>
        <begin position="121"/>
        <end position="251"/>
    </location>
</feature>
<keyword evidence="3" id="KW-0645">Protease</keyword>